<dbReference type="GO" id="GO:0043200">
    <property type="term" value="P:response to amino acid"/>
    <property type="evidence" value="ECO:0007669"/>
    <property type="project" value="TreeGrafter"/>
</dbReference>
<dbReference type="PROSITE" id="PS50956">
    <property type="entry name" value="HTH_ASNC_2"/>
    <property type="match status" value="1"/>
</dbReference>
<sequence>MDDLNRRIVGLLLRDGRATFQEIGAAVGLSAPAVKRRVDLMRARGEISGFAAIVDPHALGWDIEAYIEIFCRGNVSPAELQRELGGIPEVVGVATITGDADAIVHVMAASMAGIEESVERIRSTGRVERTRTSVVMSRLIDRPVRPRGGA</sequence>
<dbReference type="PRINTS" id="PR00033">
    <property type="entry name" value="HTHASNC"/>
</dbReference>
<evidence type="ECO:0000313" key="6">
    <source>
        <dbReference type="Proteomes" id="UP000293852"/>
    </source>
</evidence>
<dbReference type="SUPFAM" id="SSF46785">
    <property type="entry name" value="Winged helix' DNA-binding domain"/>
    <property type="match status" value="1"/>
</dbReference>
<dbReference type="Gene3D" id="1.10.10.10">
    <property type="entry name" value="Winged helix-like DNA-binding domain superfamily/Winged helix DNA-binding domain"/>
    <property type="match status" value="1"/>
</dbReference>
<gene>
    <name evidence="5" type="ORF">EV386_2889</name>
</gene>
<keyword evidence="3" id="KW-0804">Transcription</keyword>
<dbReference type="GO" id="GO:0005829">
    <property type="term" value="C:cytosol"/>
    <property type="evidence" value="ECO:0007669"/>
    <property type="project" value="TreeGrafter"/>
</dbReference>
<dbReference type="Pfam" id="PF13404">
    <property type="entry name" value="HTH_AsnC-type"/>
    <property type="match status" value="1"/>
</dbReference>
<keyword evidence="2 5" id="KW-0238">DNA-binding</keyword>
<evidence type="ECO:0000256" key="1">
    <source>
        <dbReference type="ARBA" id="ARBA00023015"/>
    </source>
</evidence>
<dbReference type="SMART" id="SM00344">
    <property type="entry name" value="HTH_ASNC"/>
    <property type="match status" value="1"/>
</dbReference>
<evidence type="ECO:0000259" key="4">
    <source>
        <dbReference type="PROSITE" id="PS50956"/>
    </source>
</evidence>
<comment type="caution">
    <text evidence="5">The sequence shown here is derived from an EMBL/GenBank/DDBJ whole genome shotgun (WGS) entry which is preliminary data.</text>
</comment>
<dbReference type="InterPro" id="IPR019888">
    <property type="entry name" value="Tscrpt_reg_AsnC-like"/>
</dbReference>
<dbReference type="GO" id="GO:0043565">
    <property type="term" value="F:sequence-specific DNA binding"/>
    <property type="evidence" value="ECO:0007669"/>
    <property type="project" value="InterPro"/>
</dbReference>
<keyword evidence="1" id="KW-0805">Transcription regulation</keyword>
<dbReference type="AlphaFoldDB" id="A0A4Q7M7C3"/>
<dbReference type="InterPro" id="IPR036390">
    <property type="entry name" value="WH_DNA-bd_sf"/>
</dbReference>
<dbReference type="RefSeq" id="WP_130416037.1">
    <property type="nucleotide sequence ID" value="NZ_SGWX01000001.1"/>
</dbReference>
<feature type="domain" description="HTH asnC-type" evidence="4">
    <location>
        <begin position="1"/>
        <end position="62"/>
    </location>
</feature>
<accession>A0A4Q7M7C3</accession>
<dbReference type="Gene3D" id="3.30.70.920">
    <property type="match status" value="1"/>
</dbReference>
<dbReference type="EMBL" id="SGWX01000001">
    <property type="protein sequence ID" value="RZS62552.1"/>
    <property type="molecule type" value="Genomic_DNA"/>
</dbReference>
<protein>
    <submittedName>
        <fullName evidence="5">DNA-binding Lrp family transcriptional regulator</fullName>
    </submittedName>
</protein>
<dbReference type="PROSITE" id="PS00519">
    <property type="entry name" value="HTH_ASNC_1"/>
    <property type="match status" value="1"/>
</dbReference>
<dbReference type="InterPro" id="IPR019887">
    <property type="entry name" value="Tscrpt_reg_AsnC/Lrp_C"/>
</dbReference>
<evidence type="ECO:0000256" key="3">
    <source>
        <dbReference type="ARBA" id="ARBA00023163"/>
    </source>
</evidence>
<evidence type="ECO:0000256" key="2">
    <source>
        <dbReference type="ARBA" id="ARBA00023125"/>
    </source>
</evidence>
<dbReference type="InterPro" id="IPR019885">
    <property type="entry name" value="Tscrpt_reg_HTH_AsnC-type_CS"/>
</dbReference>
<dbReference type="InterPro" id="IPR036388">
    <property type="entry name" value="WH-like_DNA-bd_sf"/>
</dbReference>
<dbReference type="PANTHER" id="PTHR30154">
    <property type="entry name" value="LEUCINE-RESPONSIVE REGULATORY PROTEIN"/>
    <property type="match status" value="1"/>
</dbReference>
<dbReference type="SUPFAM" id="SSF54909">
    <property type="entry name" value="Dimeric alpha+beta barrel"/>
    <property type="match status" value="1"/>
</dbReference>
<dbReference type="Proteomes" id="UP000293852">
    <property type="component" value="Unassembled WGS sequence"/>
</dbReference>
<keyword evidence="6" id="KW-1185">Reference proteome</keyword>
<name>A0A4Q7M7C3_9MICO</name>
<dbReference type="OrthoDB" id="4379331at2"/>
<evidence type="ECO:0000313" key="5">
    <source>
        <dbReference type="EMBL" id="RZS62552.1"/>
    </source>
</evidence>
<dbReference type="InterPro" id="IPR011008">
    <property type="entry name" value="Dimeric_a/b-barrel"/>
</dbReference>
<dbReference type="InterPro" id="IPR000485">
    <property type="entry name" value="AsnC-type_HTH_dom"/>
</dbReference>
<reference evidence="5 6" key="1">
    <citation type="submission" date="2019-02" db="EMBL/GenBank/DDBJ databases">
        <title>Sequencing the genomes of 1000 actinobacteria strains.</title>
        <authorList>
            <person name="Klenk H.-P."/>
        </authorList>
    </citation>
    <scope>NUCLEOTIDE SEQUENCE [LARGE SCALE GENOMIC DNA]</scope>
    <source>
        <strain evidence="5 6">DSM 16932</strain>
    </source>
</reference>
<dbReference type="PANTHER" id="PTHR30154:SF45">
    <property type="entry name" value="TRANSCRIPTIONAL REGULATORY PROTEIN (PROBABLY ASNC-FAMILY)-RELATED"/>
    <property type="match status" value="1"/>
</dbReference>
<organism evidence="5 6">
    <name type="scientific">Xylanimonas ulmi</name>
    <dbReference type="NCBI Taxonomy" id="228973"/>
    <lineage>
        <taxon>Bacteria</taxon>
        <taxon>Bacillati</taxon>
        <taxon>Actinomycetota</taxon>
        <taxon>Actinomycetes</taxon>
        <taxon>Micrococcales</taxon>
        <taxon>Promicromonosporaceae</taxon>
        <taxon>Xylanimonas</taxon>
    </lineage>
</organism>
<proteinExistence type="predicted"/>
<dbReference type="Pfam" id="PF01037">
    <property type="entry name" value="AsnC_trans_reg"/>
    <property type="match status" value="1"/>
</dbReference>